<proteinExistence type="predicted"/>
<comment type="caution">
    <text evidence="1">The sequence shown here is derived from an EMBL/GenBank/DDBJ whole genome shotgun (WGS) entry which is preliminary data.</text>
</comment>
<dbReference type="AlphaFoldDB" id="A0A2T5LRN8"/>
<evidence type="ECO:0000313" key="2">
    <source>
        <dbReference type="Proteomes" id="UP000244073"/>
    </source>
</evidence>
<dbReference type="VEuPathDB" id="FungiDB:P175DRAFT_0534732"/>
<gene>
    <name evidence="1" type="ORF">P175DRAFT_0534732</name>
</gene>
<accession>A0A2T5LRN8</accession>
<dbReference type="Proteomes" id="UP000244073">
    <property type="component" value="Unassembled WGS sequence"/>
</dbReference>
<dbReference type="EMBL" id="MSFN02000007">
    <property type="protein sequence ID" value="PTU18952.1"/>
    <property type="molecule type" value="Genomic_DNA"/>
</dbReference>
<evidence type="ECO:0000313" key="1">
    <source>
        <dbReference type="EMBL" id="PTU18952.1"/>
    </source>
</evidence>
<dbReference type="GeneID" id="63817045"/>
<sequence length="157" mass="17661">MQSEDKTSTWEIRQNHFYLLPLTANHTWIPALSLVGSPRSTLEEPQTIHVSSTATSHLTVLARERSHSSVDLALDQVPTTDSIRPFGYCIEMLACLVLQIDFRKPPRRDGARPSVIQKDVLDWSQICKVSKALRATLNVLGLQPRGWNLEQQSGESE</sequence>
<name>A0A2T5LRN8_9EURO</name>
<reference evidence="1 2" key="1">
    <citation type="journal article" date="2018" name="Proc. Natl. Acad. Sci. U.S.A.">
        <title>Linking secondary metabolites to gene clusters through genome sequencing of six diverse Aspergillus species.</title>
        <authorList>
            <person name="Kaerboelling I."/>
            <person name="Vesth T.C."/>
            <person name="Frisvad J.C."/>
            <person name="Nybo J.L."/>
            <person name="Theobald S."/>
            <person name="Kuo A."/>
            <person name="Bowyer P."/>
            <person name="Matsuda Y."/>
            <person name="Mondo S."/>
            <person name="Lyhne E.K."/>
            <person name="Kogle M.E."/>
            <person name="Clum A."/>
            <person name="Lipzen A."/>
            <person name="Salamov A."/>
            <person name="Ngan C.Y."/>
            <person name="Daum C."/>
            <person name="Chiniquy J."/>
            <person name="Barry K."/>
            <person name="LaButti K."/>
            <person name="Haridas S."/>
            <person name="Simmons B.A."/>
            <person name="Magnuson J.K."/>
            <person name="Mortensen U.H."/>
            <person name="Larsen T.O."/>
            <person name="Grigoriev I.V."/>
            <person name="Baker S.E."/>
            <person name="Andersen M.R."/>
        </authorList>
    </citation>
    <scope>NUCLEOTIDE SEQUENCE [LARGE SCALE GENOMIC DNA]</scope>
    <source>
        <strain evidence="1 2">IBT 24754</strain>
    </source>
</reference>
<organism evidence="1 2">
    <name type="scientific">Aspergillus ochraceoroseus IBT 24754</name>
    <dbReference type="NCBI Taxonomy" id="1392256"/>
    <lineage>
        <taxon>Eukaryota</taxon>
        <taxon>Fungi</taxon>
        <taxon>Dikarya</taxon>
        <taxon>Ascomycota</taxon>
        <taxon>Pezizomycotina</taxon>
        <taxon>Eurotiomycetes</taxon>
        <taxon>Eurotiomycetidae</taxon>
        <taxon>Eurotiales</taxon>
        <taxon>Aspergillaceae</taxon>
        <taxon>Aspergillus</taxon>
        <taxon>Aspergillus subgen. Nidulantes</taxon>
    </lineage>
</organism>
<protein>
    <submittedName>
        <fullName evidence="1">Uncharacterized protein</fullName>
    </submittedName>
</protein>
<dbReference type="RefSeq" id="XP_040750344.1">
    <property type="nucleotide sequence ID" value="XM_040900163.1"/>
</dbReference>